<feature type="transmembrane region" description="Helical" evidence="5">
    <location>
        <begin position="224"/>
        <end position="245"/>
    </location>
</feature>
<feature type="transmembrane region" description="Helical" evidence="5">
    <location>
        <begin position="194"/>
        <end position="218"/>
    </location>
</feature>
<dbReference type="Pfam" id="PF07690">
    <property type="entry name" value="MFS_1"/>
    <property type="match status" value="1"/>
</dbReference>
<dbReference type="EMBL" id="AXCR01000001">
    <property type="protein sequence ID" value="KJR89484.1"/>
    <property type="molecule type" value="Genomic_DNA"/>
</dbReference>
<organism evidence="7 8">
    <name type="scientific">Sporothrix schenckii 1099-18</name>
    <dbReference type="NCBI Taxonomy" id="1397361"/>
    <lineage>
        <taxon>Eukaryota</taxon>
        <taxon>Fungi</taxon>
        <taxon>Dikarya</taxon>
        <taxon>Ascomycota</taxon>
        <taxon>Pezizomycotina</taxon>
        <taxon>Sordariomycetes</taxon>
        <taxon>Sordariomycetidae</taxon>
        <taxon>Ophiostomatales</taxon>
        <taxon>Ophiostomataceae</taxon>
        <taxon>Sporothrix</taxon>
    </lineage>
</organism>
<feature type="transmembrane region" description="Helical" evidence="5">
    <location>
        <begin position="458"/>
        <end position="480"/>
    </location>
</feature>
<dbReference type="OrthoDB" id="2585655at2759"/>
<comment type="caution">
    <text evidence="7">The sequence shown here is derived from an EMBL/GenBank/DDBJ whole genome shotgun (WGS) entry which is preliminary data.</text>
</comment>
<dbReference type="AlphaFoldDB" id="A0A0F2MKA6"/>
<reference evidence="7 8" key="1">
    <citation type="journal article" date="2014" name="BMC Genomics">
        <title>Comparative genomics of the major fungal agents of human and animal Sporotrichosis: Sporothrix schenckii and Sporothrix brasiliensis.</title>
        <authorList>
            <person name="Teixeira M.M."/>
            <person name="de Almeida L.G."/>
            <person name="Kubitschek-Barreira P."/>
            <person name="Alves F.L."/>
            <person name="Kioshima E.S."/>
            <person name="Abadio A.K."/>
            <person name="Fernandes L."/>
            <person name="Derengowski L.S."/>
            <person name="Ferreira K.S."/>
            <person name="Souza R.C."/>
            <person name="Ruiz J.C."/>
            <person name="de Andrade N.C."/>
            <person name="Paes H.C."/>
            <person name="Nicola A.M."/>
            <person name="Albuquerque P."/>
            <person name="Gerber A.L."/>
            <person name="Martins V.P."/>
            <person name="Peconick L.D."/>
            <person name="Neto A.V."/>
            <person name="Chaucanez C.B."/>
            <person name="Silva P.A."/>
            <person name="Cunha O.L."/>
            <person name="de Oliveira F.F."/>
            <person name="dos Santos T.C."/>
            <person name="Barros A.L."/>
            <person name="Soares M.A."/>
            <person name="de Oliveira L.M."/>
            <person name="Marini M.M."/>
            <person name="Villalobos-Duno H."/>
            <person name="Cunha M.M."/>
            <person name="de Hoog S."/>
            <person name="da Silveira J.F."/>
            <person name="Henrissat B."/>
            <person name="Nino-Vega G.A."/>
            <person name="Cisalpino P.S."/>
            <person name="Mora-Montes H.M."/>
            <person name="Almeida S.R."/>
            <person name="Stajich J.E."/>
            <person name="Lopes-Bezerra L.M."/>
            <person name="Vasconcelos A.T."/>
            <person name="Felipe M.S."/>
        </authorList>
    </citation>
    <scope>NUCLEOTIDE SEQUENCE [LARGE SCALE GENOMIC DNA]</scope>
    <source>
        <strain evidence="7 8">1099-18</strain>
    </source>
</reference>
<evidence type="ECO:0000256" key="4">
    <source>
        <dbReference type="ARBA" id="ARBA00023136"/>
    </source>
</evidence>
<evidence type="ECO:0000259" key="6">
    <source>
        <dbReference type="PROSITE" id="PS50850"/>
    </source>
</evidence>
<dbReference type="InterPro" id="IPR011701">
    <property type="entry name" value="MFS"/>
</dbReference>
<dbReference type="VEuPathDB" id="FungiDB:SPSK_06016"/>
<evidence type="ECO:0000313" key="8">
    <source>
        <dbReference type="Proteomes" id="UP000033710"/>
    </source>
</evidence>
<dbReference type="Gene3D" id="1.20.1250.20">
    <property type="entry name" value="MFS general substrate transporter like domains"/>
    <property type="match status" value="1"/>
</dbReference>
<feature type="transmembrane region" description="Helical" evidence="5">
    <location>
        <begin position="394"/>
        <end position="413"/>
    </location>
</feature>
<feature type="transmembrane region" description="Helical" evidence="5">
    <location>
        <begin position="309"/>
        <end position="331"/>
    </location>
</feature>
<reference evidence="7 8" key="2">
    <citation type="journal article" date="2015" name="Eukaryot. Cell">
        <title>Asexual propagation of a virulent clone complex in a human and feline outbreak of sporotrichosis.</title>
        <authorList>
            <person name="Teixeira Mde M."/>
            <person name="Rodrigues A.M."/>
            <person name="Tsui C.K."/>
            <person name="de Almeida L.G."/>
            <person name="Van Diepeningen A.D."/>
            <person name="van den Ende B.G."/>
            <person name="Fernandes G.F."/>
            <person name="Kano R."/>
            <person name="Hamelin R.C."/>
            <person name="Lopes-Bezerra L.M."/>
            <person name="Vasconcelos A.T."/>
            <person name="de Hoog S."/>
            <person name="de Camargo Z.P."/>
            <person name="Felipe M.S."/>
        </authorList>
    </citation>
    <scope>NUCLEOTIDE SEQUENCE [LARGE SCALE GENOMIC DNA]</scope>
    <source>
        <strain evidence="7 8">1099-18</strain>
    </source>
</reference>
<keyword evidence="4 5" id="KW-0472">Membrane</keyword>
<dbReference type="SUPFAM" id="SSF103473">
    <property type="entry name" value="MFS general substrate transporter"/>
    <property type="match status" value="1"/>
</dbReference>
<evidence type="ECO:0000256" key="5">
    <source>
        <dbReference type="SAM" id="Phobius"/>
    </source>
</evidence>
<feature type="transmembrane region" description="Helical" evidence="5">
    <location>
        <begin position="68"/>
        <end position="87"/>
    </location>
</feature>
<dbReference type="InterPro" id="IPR036259">
    <property type="entry name" value="MFS_trans_sf"/>
</dbReference>
<dbReference type="GeneID" id="27668001"/>
<feature type="transmembrane region" description="Helical" evidence="5">
    <location>
        <begin position="486"/>
        <end position="509"/>
    </location>
</feature>
<evidence type="ECO:0000256" key="3">
    <source>
        <dbReference type="ARBA" id="ARBA00022989"/>
    </source>
</evidence>
<protein>
    <submittedName>
        <fullName evidence="7">MFS transporter</fullName>
    </submittedName>
</protein>
<comment type="subcellular location">
    <subcellularLocation>
        <location evidence="1">Membrane</location>
        <topology evidence="1">Multi-pass membrane protein</topology>
    </subcellularLocation>
</comment>
<dbReference type="InterPro" id="IPR020846">
    <property type="entry name" value="MFS_dom"/>
</dbReference>
<proteinExistence type="predicted"/>
<feature type="domain" description="Major facilitator superfamily (MFS) profile" evidence="6">
    <location>
        <begin position="69"/>
        <end position="526"/>
    </location>
</feature>
<accession>A0A0F2MKA6</accession>
<feature type="transmembrane region" description="Helical" evidence="5">
    <location>
        <begin position="351"/>
        <end position="373"/>
    </location>
</feature>
<evidence type="ECO:0000256" key="1">
    <source>
        <dbReference type="ARBA" id="ARBA00004141"/>
    </source>
</evidence>
<dbReference type="RefSeq" id="XP_016592160.1">
    <property type="nucleotide sequence ID" value="XM_016732724.1"/>
</dbReference>
<dbReference type="GO" id="GO:0005886">
    <property type="term" value="C:plasma membrane"/>
    <property type="evidence" value="ECO:0007669"/>
    <property type="project" value="TreeGrafter"/>
</dbReference>
<feature type="transmembrane region" description="Helical" evidence="5">
    <location>
        <begin position="107"/>
        <end position="128"/>
    </location>
</feature>
<dbReference type="GO" id="GO:0022857">
    <property type="term" value="F:transmembrane transporter activity"/>
    <property type="evidence" value="ECO:0007669"/>
    <property type="project" value="InterPro"/>
</dbReference>
<evidence type="ECO:0000256" key="2">
    <source>
        <dbReference type="ARBA" id="ARBA00022692"/>
    </source>
</evidence>
<gene>
    <name evidence="7" type="ORF">SPSK_06016</name>
</gene>
<keyword evidence="2 5" id="KW-0812">Transmembrane</keyword>
<evidence type="ECO:0000313" key="7">
    <source>
        <dbReference type="EMBL" id="KJR89484.1"/>
    </source>
</evidence>
<name>A0A0F2MKA6_SPOSC</name>
<feature type="transmembrane region" description="Helical" evidence="5">
    <location>
        <begin position="425"/>
        <end position="446"/>
    </location>
</feature>
<keyword evidence="3 5" id="KW-1133">Transmembrane helix</keyword>
<dbReference type="PANTHER" id="PTHR23502">
    <property type="entry name" value="MAJOR FACILITATOR SUPERFAMILY"/>
    <property type="match status" value="1"/>
</dbReference>
<dbReference type="PANTHER" id="PTHR23502:SF34">
    <property type="entry name" value="PROTEIN HOL1"/>
    <property type="match status" value="1"/>
</dbReference>
<dbReference type="Proteomes" id="UP000033710">
    <property type="component" value="Unassembled WGS sequence"/>
</dbReference>
<dbReference type="KEGG" id="ssck:SPSK_06016"/>
<dbReference type="PROSITE" id="PS50850">
    <property type="entry name" value="MFS"/>
    <property type="match status" value="1"/>
</dbReference>
<sequence length="526" mass="57681">MADAVNNKPLTEHSEYHKPSMRHVAGQIGAAHLYIEDADGHVIERARIPRPTNDPRDPLSWSASRRHLAFVAISSVVFLSNFSIGTVTPGLTRIIEEFDISLSHASYLITAQILTLGVGNLFWIPLCLKFGKRPTTIISVALFLATSIWSTTAKSYNSLLAARILQGFGASSSEALGPAIIADVYFLHERGTMVGIYTMAIAIGAAFGGIFAGITVHYTNSWRWGLGLHTILTGISFLMILFFLAETNFDRPAESELGLEAVSISDHGTAVEVAAPRSALATWAHSLKAWGWYDHKTSLLTHFWWPIKVMYYPAVIWSSLLYGVILGWVVIEQTVDATAFPEIYGFSDLGVGNLNIAAFIGGIIGCLVGGPASDYFVAYISRKQQGYFRPEKRLYFLVLGFIIGPIGLMLWGAGLHNQLHWSVPVVGWGITYCVLCLVPTVAITYVVDCYRPLAGETLTGMTAFKNTFAFALSFGEASWIARDGYVATAGYMLLIEVVLLLTGIPMCVYGERLRNWTLKSVTEEET</sequence>